<dbReference type="Proteomes" id="UP000231028">
    <property type="component" value="Unassembled WGS sequence"/>
</dbReference>
<dbReference type="AlphaFoldDB" id="A0A2M7P2V5"/>
<dbReference type="EMBL" id="PFKI01000088">
    <property type="protein sequence ID" value="PIY19940.1"/>
    <property type="molecule type" value="Genomic_DNA"/>
</dbReference>
<evidence type="ECO:0000256" key="1">
    <source>
        <dbReference type="SAM" id="SignalP"/>
    </source>
</evidence>
<feature type="non-terminal residue" evidence="2">
    <location>
        <position position="180"/>
    </location>
</feature>
<feature type="chain" id="PRO_5014818399" description="IPT/TIG domain-containing protein" evidence="1">
    <location>
        <begin position="28"/>
        <end position="180"/>
    </location>
</feature>
<keyword evidence="1" id="KW-0732">Signal</keyword>
<evidence type="ECO:0008006" key="4">
    <source>
        <dbReference type="Google" id="ProtNLM"/>
    </source>
</evidence>
<gene>
    <name evidence="2" type="ORF">COZ13_02720</name>
</gene>
<evidence type="ECO:0000313" key="2">
    <source>
        <dbReference type="EMBL" id="PIY19940.1"/>
    </source>
</evidence>
<feature type="signal peptide" evidence="1">
    <location>
        <begin position="1"/>
        <end position="27"/>
    </location>
</feature>
<comment type="caution">
    <text evidence="2">The sequence shown here is derived from an EMBL/GenBank/DDBJ whole genome shotgun (WGS) entry which is preliminary data.</text>
</comment>
<accession>A0A2M7P2V5</accession>
<sequence length="180" mass="18330">MDGRPKQFILILIAFLMVLGSVMTASATVTITELTPGTGTVYSTATISGTCSATAGTVTITFGTETVGTAAVTGTGMGSFTCVFTVPIHVYGTETITATYDGAEGSATTTFFILPNVVNITTPTNNVVGTIITISGTGYAANDNITVAFGTNNNIKTDVIADGVGSFTTTFTVDTQKYGA</sequence>
<evidence type="ECO:0000313" key="3">
    <source>
        <dbReference type="Proteomes" id="UP000231028"/>
    </source>
</evidence>
<protein>
    <recommendedName>
        <fullName evidence="4">IPT/TIG domain-containing protein</fullName>
    </recommendedName>
</protein>
<proteinExistence type="predicted"/>
<reference evidence="3" key="1">
    <citation type="submission" date="2017-09" db="EMBL/GenBank/DDBJ databases">
        <title>Depth-based differentiation of microbial function through sediment-hosted aquifers and enrichment of novel symbionts in the deep terrestrial subsurface.</title>
        <authorList>
            <person name="Probst A.J."/>
            <person name="Ladd B."/>
            <person name="Jarett J.K."/>
            <person name="Geller-Mcgrath D.E."/>
            <person name="Sieber C.M.K."/>
            <person name="Emerson J.B."/>
            <person name="Anantharaman K."/>
            <person name="Thomas B.C."/>
            <person name="Malmstrom R."/>
            <person name="Stieglmeier M."/>
            <person name="Klingl A."/>
            <person name="Woyke T."/>
            <person name="Ryan C.M."/>
            <person name="Banfield J.F."/>
        </authorList>
    </citation>
    <scope>NUCLEOTIDE SEQUENCE [LARGE SCALE GENOMIC DNA]</scope>
</reference>
<name>A0A2M7P2V5_9BACT</name>
<organism evidence="2 3">
    <name type="scientific">Candidatus Desantisbacteria bacterium CG_4_10_14_3_um_filter_40_18</name>
    <dbReference type="NCBI Taxonomy" id="1974544"/>
    <lineage>
        <taxon>Bacteria</taxon>
        <taxon>Candidatus Desantisiibacteriota</taxon>
    </lineage>
</organism>